<evidence type="ECO:0000313" key="10">
    <source>
        <dbReference type="Proteomes" id="UP001231924"/>
    </source>
</evidence>
<comment type="pathway">
    <text evidence="1">Nucleotide-sugar biosynthesis; UDP-alpha-D-glucuronate biosynthesis; UDP-alpha-D-glucuronate from UDP-alpha-D-glucose: step 1/1.</text>
</comment>
<evidence type="ECO:0000256" key="2">
    <source>
        <dbReference type="ARBA" id="ARBA00006601"/>
    </source>
</evidence>
<dbReference type="Proteomes" id="UP001231924">
    <property type="component" value="Unassembled WGS sequence"/>
</dbReference>
<dbReference type="PIRSF" id="PIRSF500134">
    <property type="entry name" value="UDPglc_DH_bac"/>
    <property type="match status" value="1"/>
</dbReference>
<keyword evidence="10" id="KW-1185">Reference proteome</keyword>
<keyword evidence="4 7" id="KW-0560">Oxidoreductase</keyword>
<dbReference type="NCBIfam" id="TIGR03026">
    <property type="entry name" value="NDP-sugDHase"/>
    <property type="match status" value="1"/>
</dbReference>
<dbReference type="SUPFAM" id="SSF48179">
    <property type="entry name" value="6-phosphogluconate dehydrogenase C-terminal domain-like"/>
    <property type="match status" value="1"/>
</dbReference>
<gene>
    <name evidence="9" type="ORF">QRT03_23750</name>
</gene>
<dbReference type="EC" id="1.1.1.22" evidence="3 7"/>
<dbReference type="Pfam" id="PF03720">
    <property type="entry name" value="UDPG_MGDP_dh_C"/>
    <property type="match status" value="1"/>
</dbReference>
<dbReference type="Pfam" id="PF00984">
    <property type="entry name" value="UDPG_MGDP_dh"/>
    <property type="match status" value="1"/>
</dbReference>
<dbReference type="InterPro" id="IPR028357">
    <property type="entry name" value="UDPglc_DH_bac"/>
</dbReference>
<sequence>MKVCVLGLGYVGSTTAVCLAELGHTVVGADADVATLAAFAAGIPKVAEPGFAALAAQALGSGRLRLTVDTVAAVAASDLTLVCVGTPSAEDGALDTEALERAATDIGDGLAEEHAAEGGNIRHTVVFRSTMLPGTCARLLVPRLEKSSGLVAGVGFGVAVHPEFLREGSSVADFRSPSRLVVGGFDAQSAEAVMALYPGTTAPVLCVSPATAEMSKYADNAFHALKVAFANELGSVARRLLVDTDELVEVFLADRALNLSEAYLRPGFAFGGSCLPKDLRALLHDAEQANITLPLLEHVLPANEAHLDRTVDDVAARGHRRVGVVGLAFKAGTSDLRGSPLLELCGRLRTRGFDVRAWDPAVPPDSAGTMAEVVVGSLDDLLAHADTLVVARRDDAVLAALSAAHHLPALVDLVGLPDALTRAGGDGRGELVG</sequence>
<dbReference type="InterPro" id="IPR036220">
    <property type="entry name" value="UDP-Glc/GDP-Man_DH_C_sf"/>
</dbReference>
<evidence type="ECO:0000259" key="8">
    <source>
        <dbReference type="SMART" id="SM00984"/>
    </source>
</evidence>
<dbReference type="SUPFAM" id="SSF51735">
    <property type="entry name" value="NAD(P)-binding Rossmann-fold domains"/>
    <property type="match status" value="1"/>
</dbReference>
<organism evidence="9 10">
    <name type="scientific">Actinomycetospora termitidis</name>
    <dbReference type="NCBI Taxonomy" id="3053470"/>
    <lineage>
        <taxon>Bacteria</taxon>
        <taxon>Bacillati</taxon>
        <taxon>Actinomycetota</taxon>
        <taxon>Actinomycetes</taxon>
        <taxon>Pseudonocardiales</taxon>
        <taxon>Pseudonocardiaceae</taxon>
        <taxon>Actinomycetospora</taxon>
    </lineage>
</organism>
<dbReference type="InterPro" id="IPR017476">
    <property type="entry name" value="UDP-Glc/GDP-Man"/>
</dbReference>
<reference evidence="9 10" key="1">
    <citation type="submission" date="2023-06" db="EMBL/GenBank/DDBJ databases">
        <title>Actinomycetospora Odt1-22.</title>
        <authorList>
            <person name="Supong K."/>
        </authorList>
    </citation>
    <scope>NUCLEOTIDE SEQUENCE [LARGE SCALE GENOMIC DNA]</scope>
    <source>
        <strain evidence="9 10">Odt1-22</strain>
    </source>
</reference>
<comment type="similarity">
    <text evidence="2 7">Belongs to the UDP-glucose/GDP-mannose dehydrogenase family.</text>
</comment>
<dbReference type="RefSeq" id="WP_286055567.1">
    <property type="nucleotide sequence ID" value="NZ_JASVWF010000006.1"/>
</dbReference>
<dbReference type="PANTHER" id="PTHR43750">
    <property type="entry name" value="UDP-GLUCOSE 6-DEHYDROGENASE TUAD"/>
    <property type="match status" value="1"/>
</dbReference>
<comment type="caution">
    <text evidence="9">The sequence shown here is derived from an EMBL/GenBank/DDBJ whole genome shotgun (WGS) entry which is preliminary data.</text>
</comment>
<dbReference type="InterPro" id="IPR036291">
    <property type="entry name" value="NAD(P)-bd_dom_sf"/>
</dbReference>
<dbReference type="InterPro" id="IPR014026">
    <property type="entry name" value="UDP-Glc/GDP-Man_DH_dimer"/>
</dbReference>
<evidence type="ECO:0000256" key="1">
    <source>
        <dbReference type="ARBA" id="ARBA00004701"/>
    </source>
</evidence>
<dbReference type="PANTHER" id="PTHR43750:SF1">
    <property type="entry name" value="GDP-MANNOSE 6-DEHYDROGENASE"/>
    <property type="match status" value="1"/>
</dbReference>
<dbReference type="InterPro" id="IPR008927">
    <property type="entry name" value="6-PGluconate_DH-like_C_sf"/>
</dbReference>
<name>A0ABT7MGN0_9PSEU</name>
<proteinExistence type="inferred from homology"/>
<dbReference type="SUPFAM" id="SSF52413">
    <property type="entry name" value="UDP-glucose/GDP-mannose dehydrogenase C-terminal domain"/>
    <property type="match status" value="1"/>
</dbReference>
<evidence type="ECO:0000256" key="6">
    <source>
        <dbReference type="ARBA" id="ARBA00047473"/>
    </source>
</evidence>
<dbReference type="Gene3D" id="3.40.50.720">
    <property type="entry name" value="NAD(P)-binding Rossmann-like Domain"/>
    <property type="match status" value="2"/>
</dbReference>
<evidence type="ECO:0000256" key="3">
    <source>
        <dbReference type="ARBA" id="ARBA00012954"/>
    </source>
</evidence>
<dbReference type="EMBL" id="JASVWF010000006">
    <property type="protein sequence ID" value="MDL5159002.1"/>
    <property type="molecule type" value="Genomic_DNA"/>
</dbReference>
<dbReference type="SMART" id="SM00984">
    <property type="entry name" value="UDPG_MGDP_dh_C"/>
    <property type="match status" value="1"/>
</dbReference>
<protein>
    <recommendedName>
        <fullName evidence="3 7">UDP-glucose 6-dehydrogenase</fullName>
        <ecNumber evidence="3 7">1.1.1.22</ecNumber>
    </recommendedName>
</protein>
<evidence type="ECO:0000313" key="9">
    <source>
        <dbReference type="EMBL" id="MDL5159002.1"/>
    </source>
</evidence>
<accession>A0ABT7MGN0</accession>
<dbReference type="Pfam" id="PF03721">
    <property type="entry name" value="UDPG_MGDP_dh_N"/>
    <property type="match status" value="1"/>
</dbReference>
<dbReference type="InterPro" id="IPR001732">
    <property type="entry name" value="UDP-Glc/GDP-Man_DH_N"/>
</dbReference>
<keyword evidence="5 7" id="KW-0520">NAD</keyword>
<dbReference type="PIRSF" id="PIRSF000124">
    <property type="entry name" value="UDPglc_GDPman_dh"/>
    <property type="match status" value="1"/>
</dbReference>
<evidence type="ECO:0000256" key="5">
    <source>
        <dbReference type="ARBA" id="ARBA00023027"/>
    </source>
</evidence>
<evidence type="ECO:0000256" key="7">
    <source>
        <dbReference type="PIRNR" id="PIRNR000124"/>
    </source>
</evidence>
<dbReference type="InterPro" id="IPR014027">
    <property type="entry name" value="UDP-Glc/GDP-Man_DH_C"/>
</dbReference>
<feature type="domain" description="UDP-glucose/GDP-mannose dehydrogenase C-terminal" evidence="8">
    <location>
        <begin position="323"/>
        <end position="419"/>
    </location>
</feature>
<dbReference type="Gene3D" id="1.20.5.170">
    <property type="match status" value="1"/>
</dbReference>
<comment type="catalytic activity">
    <reaction evidence="6 7">
        <text>UDP-alpha-D-glucose + 2 NAD(+) + H2O = UDP-alpha-D-glucuronate + 2 NADH + 3 H(+)</text>
        <dbReference type="Rhea" id="RHEA:23596"/>
        <dbReference type="ChEBI" id="CHEBI:15377"/>
        <dbReference type="ChEBI" id="CHEBI:15378"/>
        <dbReference type="ChEBI" id="CHEBI:57540"/>
        <dbReference type="ChEBI" id="CHEBI:57945"/>
        <dbReference type="ChEBI" id="CHEBI:58052"/>
        <dbReference type="ChEBI" id="CHEBI:58885"/>
        <dbReference type="EC" id="1.1.1.22"/>
    </reaction>
</comment>
<evidence type="ECO:0000256" key="4">
    <source>
        <dbReference type="ARBA" id="ARBA00023002"/>
    </source>
</evidence>